<evidence type="ECO:0000313" key="7">
    <source>
        <dbReference type="Proteomes" id="UP000586827"/>
    </source>
</evidence>
<comment type="caution">
    <text evidence="6">The sequence shown here is derived from an EMBL/GenBank/DDBJ whole genome shotgun (WGS) entry which is preliminary data.</text>
</comment>
<accession>A0A849BUD1</accession>
<keyword evidence="1" id="KW-0547">Nucleotide-binding</keyword>
<evidence type="ECO:0000256" key="2">
    <source>
        <dbReference type="ARBA" id="ARBA00022840"/>
    </source>
</evidence>
<dbReference type="GO" id="GO:0004016">
    <property type="term" value="F:adenylate cyclase activity"/>
    <property type="evidence" value="ECO:0007669"/>
    <property type="project" value="TreeGrafter"/>
</dbReference>
<dbReference type="Pfam" id="PF13191">
    <property type="entry name" value="AAA_16"/>
    <property type="match status" value="1"/>
</dbReference>
<feature type="region of interest" description="Disordered" evidence="4">
    <location>
        <begin position="496"/>
        <end position="529"/>
    </location>
</feature>
<gene>
    <name evidence="6" type="ORF">HLB23_10120</name>
</gene>
<dbReference type="GO" id="GO:0005737">
    <property type="term" value="C:cytoplasm"/>
    <property type="evidence" value="ECO:0007669"/>
    <property type="project" value="TreeGrafter"/>
</dbReference>
<dbReference type="InterPro" id="IPR041664">
    <property type="entry name" value="AAA_16"/>
</dbReference>
<sequence>MGGSSLIGREYPVRVLREQLRRTVTSHGGLILVAGEGGIGKTTLITHVIEEFGADEALILVATAWSGDGVPGYWPWVQIVRRLRAVCEPGEWAAILDTAGSTLTTLTDGGGAAELGTAAVQENSALFAISDAVTAALVHTARRRPVFVVIDDLHRADPESVRVLTFLARHSWFERIALLAAVRDTELGAENHPLREVFAELWAAANTVELGGLSNAESGALAAGLTGATPPDDVVRRMSALSGGNPFLVEQAARLWQGGGPIDTLTPGARQTLEARLAPLPPPLVDTLRTAAVVGREFALPVVATAAATTPADLTDALDTAVRARLINPVDGDRFIFVHDLIRETLLARLTGPDIRRRHADVLAALEHLPSDVSGATPGDLAHHAYRLARSGDPDADRRALRYLLAAAADACGRLAAGEVAHHYRRALNLVAADRVEERGRLGLALAAAAHSAGQLPVARKAYQTVLAESRERAAAAEAQVSAASVEARDGIEAAGPWADSVPAGSGEFTDPARSPKPSARPESSERVPSTAVELFARAALGLHELGMPDPERAAEREIELIDEAHRMLVRHRSASESLAVRLLAAAARVRVHTGWSRRPLETDATAEAMSARALRLARAHGDPNTVGASLLARHDAIWRPGTATERLTLAAEIHTVAERGGDDDLRIQGYVLRIAALLELGDPRAHSEQAALTAHAERTRLPRPRFVALSRAGALATVAGRFDAAGQAIDGAYALGERIGEVDRLPLWLEQRWALALTADADDEVETLLERYRHADSVYAEVPLLVGAARRGDIDGVRRGLDEVRALLDTFPRHFHAGVLVALAQAALVLDDPRLRKTMRDMLIPLRELWAVVAGGGAVYGPYAYWLGRLAAAEGDRTAAVTELAAAAALARRLRAAPWVAMADAELDRLDAAEPRDAVLRAHTGIEPPPNTFRLHDGVWTLRFAGRTAHLPDSKGLRDLHTLISNPGQDISSVELLSGPDTEGVARATRTLGADTVLDERAKAEFRRRLQLLDDEIDRAVARSDDDRAAALDTERAALLDELRRAAGLGGRTRRLGNDTERARKTVSARVRDALRRLDHSHPELAEHLRARVALGHICGYRPQGEMRWSHG</sequence>
<dbReference type="PANTHER" id="PTHR16305:SF28">
    <property type="entry name" value="GUANYLATE CYCLASE DOMAIN-CONTAINING PROTEIN"/>
    <property type="match status" value="1"/>
</dbReference>
<organism evidence="6 7">
    <name type="scientific">Nocardia uniformis</name>
    <dbReference type="NCBI Taxonomy" id="53432"/>
    <lineage>
        <taxon>Bacteria</taxon>
        <taxon>Bacillati</taxon>
        <taxon>Actinomycetota</taxon>
        <taxon>Actinomycetes</taxon>
        <taxon>Mycobacteriales</taxon>
        <taxon>Nocardiaceae</taxon>
        <taxon>Nocardia</taxon>
    </lineage>
</organism>
<dbReference type="RefSeq" id="WP_067518329.1">
    <property type="nucleotide sequence ID" value="NZ_JABELX010000003.1"/>
</dbReference>
<dbReference type="EMBL" id="JABELX010000003">
    <property type="protein sequence ID" value="NNH70213.1"/>
    <property type="molecule type" value="Genomic_DNA"/>
</dbReference>
<dbReference type="Proteomes" id="UP000586827">
    <property type="component" value="Unassembled WGS sequence"/>
</dbReference>
<evidence type="ECO:0000313" key="6">
    <source>
        <dbReference type="EMBL" id="NNH70213.1"/>
    </source>
</evidence>
<evidence type="ECO:0000259" key="5">
    <source>
        <dbReference type="Pfam" id="PF13191"/>
    </source>
</evidence>
<dbReference type="GO" id="GO:0005524">
    <property type="term" value="F:ATP binding"/>
    <property type="evidence" value="ECO:0007669"/>
    <property type="project" value="UniProtKB-KW"/>
</dbReference>
<protein>
    <submittedName>
        <fullName evidence="6">AAA family ATPase</fullName>
    </submittedName>
</protein>
<feature type="coiled-coil region" evidence="3">
    <location>
        <begin position="460"/>
        <end position="487"/>
    </location>
</feature>
<keyword evidence="3" id="KW-0175">Coiled coil</keyword>
<name>A0A849BUD1_9NOCA</name>
<evidence type="ECO:0000256" key="4">
    <source>
        <dbReference type="SAM" id="MobiDB-lite"/>
    </source>
</evidence>
<dbReference type="SUPFAM" id="SSF52540">
    <property type="entry name" value="P-loop containing nucleoside triphosphate hydrolases"/>
    <property type="match status" value="1"/>
</dbReference>
<evidence type="ECO:0000256" key="3">
    <source>
        <dbReference type="SAM" id="Coils"/>
    </source>
</evidence>
<dbReference type="PANTHER" id="PTHR16305">
    <property type="entry name" value="TESTICULAR SOLUBLE ADENYLYL CYCLASE"/>
    <property type="match status" value="1"/>
</dbReference>
<reference evidence="6 7" key="1">
    <citation type="submission" date="2020-05" db="EMBL/GenBank/DDBJ databases">
        <title>MicrobeNet Type strains.</title>
        <authorList>
            <person name="Nicholson A.C."/>
        </authorList>
    </citation>
    <scope>NUCLEOTIDE SEQUENCE [LARGE SCALE GENOMIC DNA]</scope>
    <source>
        <strain evidence="6 7">JCM 3224</strain>
    </source>
</reference>
<dbReference type="InterPro" id="IPR027417">
    <property type="entry name" value="P-loop_NTPase"/>
</dbReference>
<dbReference type="AlphaFoldDB" id="A0A849BUD1"/>
<evidence type="ECO:0000256" key="1">
    <source>
        <dbReference type="ARBA" id="ARBA00022741"/>
    </source>
</evidence>
<keyword evidence="7" id="KW-1185">Reference proteome</keyword>
<feature type="domain" description="Orc1-like AAA ATPase" evidence="5">
    <location>
        <begin position="6"/>
        <end position="173"/>
    </location>
</feature>
<proteinExistence type="predicted"/>
<keyword evidence="2" id="KW-0067">ATP-binding</keyword>